<protein>
    <submittedName>
        <fullName evidence="1 2">Uncharacterized protein</fullName>
    </submittedName>
</protein>
<evidence type="ECO:0000313" key="3">
    <source>
        <dbReference type="Proteomes" id="UP000004995"/>
    </source>
</evidence>
<sequence length="39" mass="4462">MGDSSQKGSAGSQQIMIEGPLCEDYYKIRKLLYSQFYLL</sequence>
<dbReference type="HOGENOM" id="CLU_3320972_0_0_1"/>
<name>K3ZPS0_SETIT</name>
<evidence type="ECO:0000313" key="2">
    <source>
        <dbReference type="EnsemblPlants" id="KQK94369"/>
    </source>
</evidence>
<dbReference type="OrthoDB" id="64353at2759"/>
<dbReference type="AlphaFoldDB" id="K3ZPS0"/>
<dbReference type="Gramene" id="KQK94369">
    <property type="protein sequence ID" value="KQK94369"/>
    <property type="gene ID" value="SETIT_028600mg"/>
</dbReference>
<dbReference type="eggNOG" id="KOG1135">
    <property type="taxonomic scope" value="Eukaryota"/>
</dbReference>
<dbReference type="EMBL" id="AGNK02004840">
    <property type="status" value="NOT_ANNOTATED_CDS"/>
    <property type="molecule type" value="Genomic_DNA"/>
</dbReference>
<evidence type="ECO:0000313" key="1">
    <source>
        <dbReference type="EMBL" id="RCV37934.1"/>
    </source>
</evidence>
<reference evidence="2" key="3">
    <citation type="submission" date="2018-08" db="UniProtKB">
        <authorList>
            <consortium name="EnsemblPlants"/>
        </authorList>
    </citation>
    <scope>IDENTIFICATION</scope>
    <source>
        <strain evidence="2">Yugu1</strain>
    </source>
</reference>
<gene>
    <name evidence="1" type="ORF">SETIT_8G103100v2</name>
</gene>
<keyword evidence="3" id="KW-1185">Reference proteome</keyword>
<proteinExistence type="predicted"/>
<accession>K3ZPS0</accession>
<reference evidence="1" key="2">
    <citation type="submission" date="2015-07" db="EMBL/GenBank/DDBJ databases">
        <authorList>
            <person name="Noorani M."/>
        </authorList>
    </citation>
    <scope>NUCLEOTIDE SEQUENCE</scope>
    <source>
        <strain evidence="1">Yugu1</strain>
    </source>
</reference>
<reference evidence="1 3" key="1">
    <citation type="journal article" date="2012" name="Nat. Biotechnol.">
        <title>Reference genome sequence of the model plant Setaria.</title>
        <authorList>
            <person name="Bennetzen J.L."/>
            <person name="Schmutz J."/>
            <person name="Wang H."/>
            <person name="Percifield R."/>
            <person name="Hawkins J."/>
            <person name="Pontaroli A.C."/>
            <person name="Estep M."/>
            <person name="Feng L."/>
            <person name="Vaughn J.N."/>
            <person name="Grimwood J."/>
            <person name="Jenkins J."/>
            <person name="Barry K."/>
            <person name="Lindquist E."/>
            <person name="Hellsten U."/>
            <person name="Deshpande S."/>
            <person name="Wang X."/>
            <person name="Wu X."/>
            <person name="Mitros T."/>
            <person name="Triplett J."/>
            <person name="Yang X."/>
            <person name="Ye C.Y."/>
            <person name="Mauro-Herrera M."/>
            <person name="Wang L."/>
            <person name="Li P."/>
            <person name="Sharma M."/>
            <person name="Sharma R."/>
            <person name="Ronald P.C."/>
            <person name="Panaud O."/>
            <person name="Kellogg E.A."/>
            <person name="Brutnell T.P."/>
            <person name="Doust A.N."/>
            <person name="Tuskan G.A."/>
            <person name="Rokhsar D."/>
            <person name="Devos K.M."/>
        </authorList>
    </citation>
    <scope>NUCLEOTIDE SEQUENCE [LARGE SCALE GENOMIC DNA]</scope>
    <source>
        <strain evidence="3">cv. Yugu1</strain>
        <strain evidence="1">Yugu1</strain>
    </source>
</reference>
<dbReference type="EnsemblPlants" id="KQK94369">
    <property type="protein sequence ID" value="KQK94369"/>
    <property type="gene ID" value="SETIT_028600mg"/>
</dbReference>
<dbReference type="Proteomes" id="UP000004995">
    <property type="component" value="Unassembled WGS sequence"/>
</dbReference>
<dbReference type="STRING" id="4555.K3ZPS0"/>
<organism evidence="1">
    <name type="scientific">Setaria italica</name>
    <name type="common">Foxtail millet</name>
    <name type="synonym">Panicum italicum</name>
    <dbReference type="NCBI Taxonomy" id="4555"/>
    <lineage>
        <taxon>Eukaryota</taxon>
        <taxon>Viridiplantae</taxon>
        <taxon>Streptophyta</taxon>
        <taxon>Embryophyta</taxon>
        <taxon>Tracheophyta</taxon>
        <taxon>Spermatophyta</taxon>
        <taxon>Magnoliopsida</taxon>
        <taxon>Liliopsida</taxon>
        <taxon>Poales</taxon>
        <taxon>Poaceae</taxon>
        <taxon>PACMAD clade</taxon>
        <taxon>Panicoideae</taxon>
        <taxon>Panicodae</taxon>
        <taxon>Paniceae</taxon>
        <taxon>Cenchrinae</taxon>
        <taxon>Setaria</taxon>
    </lineage>
</organism>
<dbReference type="EMBL" id="CM003535">
    <property type="protein sequence ID" value="RCV37934.1"/>
    <property type="molecule type" value="Genomic_DNA"/>
</dbReference>